<organism evidence="1 2">
    <name type="scientific">Chelativorans intermedius</name>
    <dbReference type="NCBI Taxonomy" id="515947"/>
    <lineage>
        <taxon>Bacteria</taxon>
        <taxon>Pseudomonadati</taxon>
        <taxon>Pseudomonadota</taxon>
        <taxon>Alphaproteobacteria</taxon>
        <taxon>Hyphomicrobiales</taxon>
        <taxon>Phyllobacteriaceae</taxon>
        <taxon>Chelativorans</taxon>
    </lineage>
</organism>
<proteinExistence type="predicted"/>
<gene>
    <name evidence="1" type="ORF">ACFFJ2_10235</name>
</gene>
<sequence>MPVARIERIDGGIVTGRVERGSDGLFACHEFGSNVAPTRLASLDDVADFLRSRPRSGVRMNPGWVRITRNIYIDGMRLR</sequence>
<dbReference type="Proteomes" id="UP001589755">
    <property type="component" value="Unassembled WGS sequence"/>
</dbReference>
<comment type="caution">
    <text evidence="1">The sequence shown here is derived from an EMBL/GenBank/DDBJ whole genome shotgun (WGS) entry which is preliminary data.</text>
</comment>
<reference evidence="1 2" key="1">
    <citation type="submission" date="2024-09" db="EMBL/GenBank/DDBJ databases">
        <authorList>
            <person name="Sun Q."/>
            <person name="Mori K."/>
        </authorList>
    </citation>
    <scope>NUCLEOTIDE SEQUENCE [LARGE SCALE GENOMIC DNA]</scope>
    <source>
        <strain evidence="1 2">CCM 8543</strain>
    </source>
</reference>
<keyword evidence="2" id="KW-1185">Reference proteome</keyword>
<protein>
    <submittedName>
        <fullName evidence="1">Uncharacterized protein</fullName>
    </submittedName>
</protein>
<evidence type="ECO:0000313" key="1">
    <source>
        <dbReference type="EMBL" id="MFC0208777.1"/>
    </source>
</evidence>
<evidence type="ECO:0000313" key="2">
    <source>
        <dbReference type="Proteomes" id="UP001589755"/>
    </source>
</evidence>
<dbReference type="EMBL" id="JBHLXD010000014">
    <property type="protein sequence ID" value="MFC0208777.1"/>
    <property type="molecule type" value="Genomic_DNA"/>
</dbReference>
<dbReference type="RefSeq" id="WP_261522117.1">
    <property type="nucleotide sequence ID" value="NZ_JAODNW010000022.1"/>
</dbReference>
<accession>A0ABV6D842</accession>
<name>A0ABV6D842_9HYPH</name>